<evidence type="ECO:0000256" key="11">
    <source>
        <dbReference type="ARBA" id="ARBA00023033"/>
    </source>
</evidence>
<dbReference type="OrthoDB" id="1470350at2759"/>
<evidence type="ECO:0000256" key="2">
    <source>
        <dbReference type="ARBA" id="ARBA00004370"/>
    </source>
</evidence>
<dbReference type="GO" id="GO:0016705">
    <property type="term" value="F:oxidoreductase activity, acting on paired donors, with incorporation or reduction of molecular oxygen"/>
    <property type="evidence" value="ECO:0007669"/>
    <property type="project" value="InterPro"/>
</dbReference>
<evidence type="ECO:0000256" key="12">
    <source>
        <dbReference type="ARBA" id="ARBA00023136"/>
    </source>
</evidence>
<evidence type="ECO:0000256" key="13">
    <source>
        <dbReference type="PIRSR" id="PIRSR602401-1"/>
    </source>
</evidence>
<dbReference type="InterPro" id="IPR001128">
    <property type="entry name" value="Cyt_P450"/>
</dbReference>
<comment type="cofactor">
    <cofactor evidence="1 13">
        <name>heme</name>
        <dbReference type="ChEBI" id="CHEBI:30413"/>
    </cofactor>
</comment>
<dbReference type="GO" id="GO:0004497">
    <property type="term" value="F:monooxygenase activity"/>
    <property type="evidence" value="ECO:0007669"/>
    <property type="project" value="UniProtKB-KW"/>
</dbReference>
<dbReference type="InterPro" id="IPR002401">
    <property type="entry name" value="Cyt_P450_E_grp-I"/>
</dbReference>
<dbReference type="EMBL" id="JH711576">
    <property type="protein sequence ID" value="EIW82555.1"/>
    <property type="molecule type" value="Genomic_DNA"/>
</dbReference>
<comment type="pathway">
    <text evidence="3">Secondary metabolite biosynthesis; terpenoid biosynthesis.</text>
</comment>
<evidence type="ECO:0000256" key="6">
    <source>
        <dbReference type="ARBA" id="ARBA00022692"/>
    </source>
</evidence>
<evidence type="ECO:0000256" key="10">
    <source>
        <dbReference type="ARBA" id="ARBA00023004"/>
    </source>
</evidence>
<evidence type="ECO:0000313" key="14">
    <source>
        <dbReference type="EMBL" id="EIW82555.1"/>
    </source>
</evidence>
<keyword evidence="8" id="KW-1133">Transmembrane helix</keyword>
<evidence type="ECO:0000256" key="4">
    <source>
        <dbReference type="ARBA" id="ARBA00010617"/>
    </source>
</evidence>
<proteinExistence type="inferred from homology"/>
<dbReference type="InterPro" id="IPR050121">
    <property type="entry name" value="Cytochrome_P450_monoxygenase"/>
</dbReference>
<keyword evidence="12" id="KW-0472">Membrane</keyword>
<dbReference type="AlphaFoldDB" id="A0A5M3MV08"/>
<evidence type="ECO:0000256" key="7">
    <source>
        <dbReference type="ARBA" id="ARBA00022723"/>
    </source>
</evidence>
<dbReference type="PANTHER" id="PTHR24305:SF166">
    <property type="entry name" value="CYTOCHROME P450 12A4, MITOCHONDRIAL-RELATED"/>
    <property type="match status" value="1"/>
</dbReference>
<dbReference type="PANTHER" id="PTHR24305">
    <property type="entry name" value="CYTOCHROME P450"/>
    <property type="match status" value="1"/>
</dbReference>
<dbReference type="RefSeq" id="XP_007766591.1">
    <property type="nucleotide sequence ID" value="XM_007768401.1"/>
</dbReference>
<dbReference type="GeneID" id="19202894"/>
<feature type="binding site" description="axial binding residue" evidence="13">
    <location>
        <position position="488"/>
    </location>
    <ligand>
        <name>heme</name>
        <dbReference type="ChEBI" id="CHEBI:30413"/>
    </ligand>
    <ligandPart>
        <name>Fe</name>
        <dbReference type="ChEBI" id="CHEBI:18248"/>
    </ligandPart>
</feature>
<keyword evidence="9" id="KW-0560">Oxidoreductase</keyword>
<comment type="subcellular location">
    <subcellularLocation>
        <location evidence="2">Membrane</location>
    </subcellularLocation>
</comment>
<keyword evidence="11" id="KW-0503">Monooxygenase</keyword>
<keyword evidence="15" id="KW-1185">Reference proteome</keyword>
<evidence type="ECO:0000256" key="1">
    <source>
        <dbReference type="ARBA" id="ARBA00001971"/>
    </source>
</evidence>
<gene>
    <name evidence="14" type="ORF">CONPUDRAFT_151631</name>
</gene>
<dbReference type="Proteomes" id="UP000053558">
    <property type="component" value="Unassembled WGS sequence"/>
</dbReference>
<comment type="caution">
    <text evidence="14">The sequence shown here is derived from an EMBL/GenBank/DDBJ whole genome shotgun (WGS) entry which is preliminary data.</text>
</comment>
<name>A0A5M3MV08_CONPW</name>
<organism evidence="14 15">
    <name type="scientific">Coniophora puteana (strain RWD-64-598)</name>
    <name type="common">Brown rot fungus</name>
    <dbReference type="NCBI Taxonomy" id="741705"/>
    <lineage>
        <taxon>Eukaryota</taxon>
        <taxon>Fungi</taxon>
        <taxon>Dikarya</taxon>
        <taxon>Basidiomycota</taxon>
        <taxon>Agaricomycotina</taxon>
        <taxon>Agaricomycetes</taxon>
        <taxon>Agaricomycetidae</taxon>
        <taxon>Boletales</taxon>
        <taxon>Coniophorineae</taxon>
        <taxon>Coniophoraceae</taxon>
        <taxon>Coniophora</taxon>
    </lineage>
</organism>
<dbReference type="Gene3D" id="1.10.630.10">
    <property type="entry name" value="Cytochrome P450"/>
    <property type="match status" value="1"/>
</dbReference>
<keyword evidence="10 13" id="KW-0408">Iron</keyword>
<keyword evidence="6" id="KW-0812">Transmembrane</keyword>
<keyword evidence="5 13" id="KW-0349">Heme</keyword>
<comment type="similarity">
    <text evidence="4">Belongs to the cytochrome P450 family.</text>
</comment>
<dbReference type="GO" id="GO:0005506">
    <property type="term" value="F:iron ion binding"/>
    <property type="evidence" value="ECO:0007669"/>
    <property type="project" value="InterPro"/>
</dbReference>
<evidence type="ECO:0000256" key="8">
    <source>
        <dbReference type="ARBA" id="ARBA00022989"/>
    </source>
</evidence>
<protein>
    <submittedName>
        <fullName evidence="14">Cytochrome P450</fullName>
    </submittedName>
</protein>
<evidence type="ECO:0000256" key="9">
    <source>
        <dbReference type="ARBA" id="ARBA00023002"/>
    </source>
</evidence>
<dbReference type="PRINTS" id="PR00463">
    <property type="entry name" value="EP450I"/>
</dbReference>
<evidence type="ECO:0000313" key="15">
    <source>
        <dbReference type="Proteomes" id="UP000053558"/>
    </source>
</evidence>
<accession>A0A5M3MV08</accession>
<dbReference type="SUPFAM" id="SSF48264">
    <property type="entry name" value="Cytochrome P450"/>
    <property type="match status" value="1"/>
</dbReference>
<keyword evidence="7 13" id="KW-0479">Metal-binding</keyword>
<dbReference type="Pfam" id="PF00067">
    <property type="entry name" value="p450"/>
    <property type="match status" value="1"/>
</dbReference>
<dbReference type="GO" id="GO:0016020">
    <property type="term" value="C:membrane"/>
    <property type="evidence" value="ECO:0007669"/>
    <property type="project" value="UniProtKB-SubCell"/>
</dbReference>
<sequence length="547" mass="60850">MSVIPKQLPDISLAALRDVVSNLRVLDVAAITFSVWILLKVARTARRRFVATKLRGPPRTNLLLGEGYMINESNDPGSLYEAWEKAYGGVYSVPSTLGMSQILLCDAKAVQHFYKYETSRYERPEVGNFLVHALVGKSVITEVKESHSRQRKVMAPAFSNAAIRNISSTFYDSAYKVVDAWSSILESSGDNVIEVQGWMNRVSLDSIGIAGFSHDFGTLEGKHSDVAEVFGKFSSTPPSFVFKLGLTLGLFFPSLMKLPSNWIQLTRELSKALSGAAKDFMERMQQEKLGLTPGQEDKSVIGLLIKSQSPGAELYMSEEEVLSQIKLLLVAGYETTSISLSWALAELSQHKDVQNNLRDELSQFTNKDPTYEQLTHGLPYLDAVILETLRLHGPVPETARVAMEDDVITLSDPIKDASGNFVDRIVIPKGTQVTVSILYMNRAEKFWGPDAKVFNPDRWLNPEGLKMRAREIQGHKHLLTFIDGPRTCLGKSFALAELKAVLSTLVRNFEFDMRDAKAQIEVAMGLLPRPRVVGEGKVDLPLRVTRL</sequence>
<evidence type="ECO:0000256" key="3">
    <source>
        <dbReference type="ARBA" id="ARBA00004721"/>
    </source>
</evidence>
<dbReference type="GO" id="GO:0020037">
    <property type="term" value="F:heme binding"/>
    <property type="evidence" value="ECO:0007669"/>
    <property type="project" value="InterPro"/>
</dbReference>
<dbReference type="KEGG" id="cput:CONPUDRAFT_151631"/>
<reference evidence="15" key="1">
    <citation type="journal article" date="2012" name="Science">
        <title>The Paleozoic origin of enzymatic lignin decomposition reconstructed from 31 fungal genomes.</title>
        <authorList>
            <person name="Floudas D."/>
            <person name="Binder M."/>
            <person name="Riley R."/>
            <person name="Barry K."/>
            <person name="Blanchette R.A."/>
            <person name="Henrissat B."/>
            <person name="Martinez A.T."/>
            <person name="Otillar R."/>
            <person name="Spatafora J.W."/>
            <person name="Yadav J.S."/>
            <person name="Aerts A."/>
            <person name="Benoit I."/>
            <person name="Boyd A."/>
            <person name="Carlson A."/>
            <person name="Copeland A."/>
            <person name="Coutinho P.M."/>
            <person name="de Vries R.P."/>
            <person name="Ferreira P."/>
            <person name="Findley K."/>
            <person name="Foster B."/>
            <person name="Gaskell J."/>
            <person name="Glotzer D."/>
            <person name="Gorecki P."/>
            <person name="Heitman J."/>
            <person name="Hesse C."/>
            <person name="Hori C."/>
            <person name="Igarashi K."/>
            <person name="Jurgens J.A."/>
            <person name="Kallen N."/>
            <person name="Kersten P."/>
            <person name="Kohler A."/>
            <person name="Kuees U."/>
            <person name="Kumar T.K.A."/>
            <person name="Kuo A."/>
            <person name="LaButti K."/>
            <person name="Larrondo L.F."/>
            <person name="Lindquist E."/>
            <person name="Ling A."/>
            <person name="Lombard V."/>
            <person name="Lucas S."/>
            <person name="Lundell T."/>
            <person name="Martin R."/>
            <person name="McLaughlin D.J."/>
            <person name="Morgenstern I."/>
            <person name="Morin E."/>
            <person name="Murat C."/>
            <person name="Nagy L.G."/>
            <person name="Nolan M."/>
            <person name="Ohm R.A."/>
            <person name="Patyshakuliyeva A."/>
            <person name="Rokas A."/>
            <person name="Ruiz-Duenas F.J."/>
            <person name="Sabat G."/>
            <person name="Salamov A."/>
            <person name="Samejima M."/>
            <person name="Schmutz J."/>
            <person name="Slot J.C."/>
            <person name="St John F."/>
            <person name="Stenlid J."/>
            <person name="Sun H."/>
            <person name="Sun S."/>
            <person name="Syed K."/>
            <person name="Tsang A."/>
            <person name="Wiebenga A."/>
            <person name="Young D."/>
            <person name="Pisabarro A."/>
            <person name="Eastwood D.C."/>
            <person name="Martin F."/>
            <person name="Cullen D."/>
            <person name="Grigoriev I.V."/>
            <person name="Hibbett D.S."/>
        </authorList>
    </citation>
    <scope>NUCLEOTIDE SEQUENCE [LARGE SCALE GENOMIC DNA]</scope>
    <source>
        <strain evidence="15">RWD-64-598 SS2</strain>
    </source>
</reference>
<evidence type="ECO:0000256" key="5">
    <source>
        <dbReference type="ARBA" id="ARBA00022617"/>
    </source>
</evidence>
<dbReference type="InterPro" id="IPR036396">
    <property type="entry name" value="Cyt_P450_sf"/>
</dbReference>
<dbReference type="PRINTS" id="PR00385">
    <property type="entry name" value="P450"/>
</dbReference>